<organism evidence="1 2">
    <name type="scientific">Mucilaginibacter gynuensis</name>
    <dbReference type="NCBI Taxonomy" id="1302236"/>
    <lineage>
        <taxon>Bacteria</taxon>
        <taxon>Pseudomonadati</taxon>
        <taxon>Bacteroidota</taxon>
        <taxon>Sphingobacteriia</taxon>
        <taxon>Sphingobacteriales</taxon>
        <taxon>Sphingobacteriaceae</taxon>
        <taxon>Mucilaginibacter</taxon>
    </lineage>
</organism>
<evidence type="ECO:0000313" key="1">
    <source>
        <dbReference type="EMBL" id="GAA4326844.1"/>
    </source>
</evidence>
<sequence length="88" mass="9958">MMAKFNLTELLIGEWQNAYGQIISLTPEKLDNVDPHCIIEVDTPDLLITLPLMNIICGKVLSCDYRNLVIQNGIDSNRFNFTRIFAGT</sequence>
<name>A0ABP8GMM7_9SPHI</name>
<proteinExistence type="predicted"/>
<accession>A0ABP8GMM7</accession>
<keyword evidence="2" id="KW-1185">Reference proteome</keyword>
<evidence type="ECO:0000313" key="2">
    <source>
        <dbReference type="Proteomes" id="UP001500582"/>
    </source>
</evidence>
<dbReference type="Proteomes" id="UP001500582">
    <property type="component" value="Unassembled WGS sequence"/>
</dbReference>
<protein>
    <submittedName>
        <fullName evidence="1">Uncharacterized protein</fullName>
    </submittedName>
</protein>
<reference evidence="2" key="1">
    <citation type="journal article" date="2019" name="Int. J. Syst. Evol. Microbiol.">
        <title>The Global Catalogue of Microorganisms (GCM) 10K type strain sequencing project: providing services to taxonomists for standard genome sequencing and annotation.</title>
        <authorList>
            <consortium name="The Broad Institute Genomics Platform"/>
            <consortium name="The Broad Institute Genome Sequencing Center for Infectious Disease"/>
            <person name="Wu L."/>
            <person name="Ma J."/>
        </authorList>
    </citation>
    <scope>NUCLEOTIDE SEQUENCE [LARGE SCALE GENOMIC DNA]</scope>
    <source>
        <strain evidence="2">JCM 17705</strain>
    </source>
</reference>
<comment type="caution">
    <text evidence="1">The sequence shown here is derived from an EMBL/GenBank/DDBJ whole genome shotgun (WGS) entry which is preliminary data.</text>
</comment>
<gene>
    <name evidence="1" type="ORF">GCM10023149_29920</name>
</gene>
<dbReference type="EMBL" id="BAABFT010000007">
    <property type="protein sequence ID" value="GAA4326844.1"/>
    <property type="molecule type" value="Genomic_DNA"/>
</dbReference>
<dbReference type="RefSeq" id="WP_345211921.1">
    <property type="nucleotide sequence ID" value="NZ_BAABFT010000007.1"/>
</dbReference>